<dbReference type="SUPFAM" id="SSF53187">
    <property type="entry name" value="Zn-dependent exopeptidases"/>
    <property type="match status" value="1"/>
</dbReference>
<evidence type="ECO:0000256" key="7">
    <source>
        <dbReference type="PROSITE-ProRule" id="PRU01379"/>
    </source>
</evidence>
<comment type="similarity">
    <text evidence="2 7">Belongs to the peptidase M14 family.</text>
</comment>
<accession>A0ABV6BHP8</accession>
<dbReference type="InterPro" id="IPR000834">
    <property type="entry name" value="Peptidase_M14"/>
</dbReference>
<evidence type="ECO:0000256" key="1">
    <source>
        <dbReference type="ARBA" id="ARBA00001947"/>
    </source>
</evidence>
<feature type="domain" description="Peptidase M14" evidence="9">
    <location>
        <begin position="55"/>
        <end position="356"/>
    </location>
</feature>
<comment type="caution">
    <text evidence="10">The sequence shown here is derived from an EMBL/GenBank/DDBJ whole genome shotgun (WGS) entry which is preliminary data.</text>
</comment>
<dbReference type="Proteomes" id="UP001589813">
    <property type="component" value="Unassembled WGS sequence"/>
</dbReference>
<keyword evidence="3" id="KW-0645">Protease</keyword>
<evidence type="ECO:0000256" key="3">
    <source>
        <dbReference type="ARBA" id="ARBA00022670"/>
    </source>
</evidence>
<organism evidence="10 11">
    <name type="scientific">Rheinheimera tilapiae</name>
    <dbReference type="NCBI Taxonomy" id="875043"/>
    <lineage>
        <taxon>Bacteria</taxon>
        <taxon>Pseudomonadati</taxon>
        <taxon>Pseudomonadota</taxon>
        <taxon>Gammaproteobacteria</taxon>
        <taxon>Chromatiales</taxon>
        <taxon>Chromatiaceae</taxon>
        <taxon>Rheinheimera</taxon>
    </lineage>
</organism>
<keyword evidence="5" id="KW-0862">Zinc</keyword>
<gene>
    <name evidence="10" type="ORF">ACFFJP_15045</name>
</gene>
<name>A0ABV6BHP8_9GAMM</name>
<dbReference type="PANTHER" id="PTHR11705:SF143">
    <property type="entry name" value="SLL0236 PROTEIN"/>
    <property type="match status" value="1"/>
</dbReference>
<protein>
    <submittedName>
        <fullName evidence="10">M14 family zinc carboxypeptidase</fullName>
    </submittedName>
</protein>
<evidence type="ECO:0000256" key="4">
    <source>
        <dbReference type="ARBA" id="ARBA00022801"/>
    </source>
</evidence>
<dbReference type="Gene3D" id="3.40.630.10">
    <property type="entry name" value="Zn peptidases"/>
    <property type="match status" value="1"/>
</dbReference>
<evidence type="ECO:0000256" key="8">
    <source>
        <dbReference type="SAM" id="SignalP"/>
    </source>
</evidence>
<dbReference type="Pfam" id="PF00246">
    <property type="entry name" value="Peptidase_M14"/>
    <property type="match status" value="1"/>
</dbReference>
<dbReference type="InterPro" id="IPR029062">
    <property type="entry name" value="Class_I_gatase-like"/>
</dbReference>
<dbReference type="PROSITE" id="PS52035">
    <property type="entry name" value="PEPTIDASE_M14"/>
    <property type="match status" value="1"/>
</dbReference>
<dbReference type="EMBL" id="JBHLXP010000004">
    <property type="protein sequence ID" value="MFC0049612.1"/>
    <property type="molecule type" value="Genomic_DNA"/>
</dbReference>
<evidence type="ECO:0000313" key="10">
    <source>
        <dbReference type="EMBL" id="MFC0049612.1"/>
    </source>
</evidence>
<keyword evidence="8" id="KW-0732">Signal</keyword>
<dbReference type="SUPFAM" id="SSF52317">
    <property type="entry name" value="Class I glutamine amidotransferase-like"/>
    <property type="match status" value="1"/>
</dbReference>
<evidence type="ECO:0000256" key="5">
    <source>
        <dbReference type="ARBA" id="ARBA00022833"/>
    </source>
</evidence>
<evidence type="ECO:0000256" key="6">
    <source>
        <dbReference type="ARBA" id="ARBA00023049"/>
    </source>
</evidence>
<keyword evidence="11" id="KW-1185">Reference proteome</keyword>
<dbReference type="GO" id="GO:0004180">
    <property type="term" value="F:carboxypeptidase activity"/>
    <property type="evidence" value="ECO:0007669"/>
    <property type="project" value="UniProtKB-KW"/>
</dbReference>
<comment type="cofactor">
    <cofactor evidence="1">
        <name>Zn(2+)</name>
        <dbReference type="ChEBI" id="CHEBI:29105"/>
    </cofactor>
</comment>
<keyword evidence="10" id="KW-0121">Carboxypeptidase</keyword>
<feature type="chain" id="PRO_5045533606" evidence="8">
    <location>
        <begin position="23"/>
        <end position="892"/>
    </location>
</feature>
<dbReference type="RefSeq" id="WP_377245818.1">
    <property type="nucleotide sequence ID" value="NZ_JBHLXP010000004.1"/>
</dbReference>
<keyword evidence="6" id="KW-0482">Metalloprotease</keyword>
<evidence type="ECO:0000259" key="9">
    <source>
        <dbReference type="PROSITE" id="PS52035"/>
    </source>
</evidence>
<feature type="signal peptide" evidence="8">
    <location>
        <begin position="1"/>
        <end position="22"/>
    </location>
</feature>
<dbReference type="PANTHER" id="PTHR11705">
    <property type="entry name" value="PROTEASE FAMILY M14 CARBOXYPEPTIDASE A,B"/>
    <property type="match status" value="1"/>
</dbReference>
<evidence type="ECO:0000256" key="2">
    <source>
        <dbReference type="ARBA" id="ARBA00005988"/>
    </source>
</evidence>
<reference evidence="10 11" key="1">
    <citation type="submission" date="2024-09" db="EMBL/GenBank/DDBJ databases">
        <authorList>
            <person name="Sun Q."/>
            <person name="Mori K."/>
        </authorList>
    </citation>
    <scope>NUCLEOTIDE SEQUENCE [LARGE SCALE GENOMIC DNA]</scope>
    <source>
        <strain evidence="10 11">KCTC 23315</strain>
    </source>
</reference>
<evidence type="ECO:0000313" key="11">
    <source>
        <dbReference type="Proteomes" id="UP001589813"/>
    </source>
</evidence>
<dbReference type="SMART" id="SM00631">
    <property type="entry name" value="Zn_pept"/>
    <property type="match status" value="1"/>
</dbReference>
<proteinExistence type="inferred from homology"/>
<sequence>MRRILPALCLFTGQLFTGLALASDTTPALPYFPGSQYNTAVPTVEQALGYALGSRITEPAAVLDYFRQLQQAAPDRLKLVQYGKSAQGRPLFYVVIGKPAHLSALDQIETDMRRLADPRTLTNQSAEQLLQNLPSSVWVSSTLHGNEISPVDAAMALAYFLLAEQSGKAAHILDNTLVYIEPLQNPDGHHRFVSRYYATAGLVHSADRFSAEHNEPWPNGRTNHYLFDMNRDWLALTQPEIQQRVKRLQQMFPLVYVDSHEMGGDQSYYFSPEAEPYNPFILASQRDTLQWFGQNNAKKFDELGYDYFTREIFDAFFPGYGASWPLYHGSIAMTYEMGSARGHAYRKQDGSVVTFADGVQRNFIAYTATLETAATKRKELLQRFYQYRQQALKQGNKDGIGSYIFPVSRDKAGHQKLMGVLTQHGIRVEQAQEDFRACGQSYQAGAYLVNTAQPTYQLIRAVLDDSVPMDAKFIKQQEERRANNLPDQIYDVTAWSLPQMYNLTVNRCSSAVEVSAAAVGPETLIPGQVSQTDAAYGYLVPWGDMAAARLMSAALQQGFKVKSADVAFTHQNGKQYPAGTLILSKADNPGLAEKIGELAGRSGAQVEGISNSWVLDGPNFGSGQVKLIPKVNIAMAWDEPTDPLSAGSARFVLERFIGYPVTAMRPAQMLQSALQGYDVLILPSSRTGYQNALGERGQQLLRQFVQRGGVLIALGNANEWLLQGKEPLLASKQEFKTSERKKPQDKTQVPGTLLKAESDYQKLLEPWQADPDWVPGFMANARVDQNHWLTAAVPPQVKTIYVGNQIYTPLSIDQGRNVVTFDSADKVLAGGFVWDENRLQIAQKAVVMVQELGRGQIIAFTQEPNFRAYVDGMHLLYINAVFRGAANASPLR</sequence>
<keyword evidence="4" id="KW-0378">Hydrolase</keyword>
<feature type="active site" description="Proton donor/acceptor" evidence="7">
    <location>
        <position position="336"/>
    </location>
</feature>